<feature type="chain" id="PRO_5005467392" description="Fibronectin type-III domain-containing protein" evidence="2">
    <location>
        <begin position="35"/>
        <end position="690"/>
    </location>
</feature>
<dbReference type="OrthoDB" id="175360at2"/>
<dbReference type="Gene3D" id="2.130.10.10">
    <property type="entry name" value="YVTN repeat-like/Quinoprotein amine dehydrogenase"/>
    <property type="match status" value="1"/>
</dbReference>
<gene>
    <name evidence="3" type="ORF">AKJ09_11409</name>
</gene>
<dbReference type="Proteomes" id="UP000064967">
    <property type="component" value="Chromosome"/>
</dbReference>
<dbReference type="AlphaFoldDB" id="A0A0K1QG59"/>
<evidence type="ECO:0000313" key="3">
    <source>
        <dbReference type="EMBL" id="AKV04746.1"/>
    </source>
</evidence>
<keyword evidence="4" id="KW-1185">Reference proteome</keyword>
<keyword evidence="2" id="KW-0732">Signal</keyword>
<dbReference type="STRING" id="1391654.AKJ09_11409"/>
<evidence type="ECO:0000256" key="1">
    <source>
        <dbReference type="SAM" id="MobiDB-lite"/>
    </source>
</evidence>
<sequence length="690" mass="72408">MHWSVLGSSRAARVAALAALVVAPIVTSSKAAHAVGTRTFVLDTLDKLSGGDLKGVSVSSDGAVRAGFTLGSAPVPDASASFSALGLSDGSVLVGTSPSGKVYKVVGDAVSLFADTGALAVTSMVQAKNGTIYAATIPDGKIFRLSQGKADVFATLPETSHVWALVLDKAGTGLFAATGPEGKVFRVEPNGSSSVYFRSTESHIVSLAMAENGDLLAGSSGKGELFRITGPGRATVLANMPGEEVKAIAVGKGGVFWAIGNEYGEPPEPPKRSSAAGRTPAGPTSGTKPKPGKGSLMRFDATGRGERMMKHDDTHYLSLVLDEQGRPYVGTGEGGRVYTVDDAHVVTLVADADERQVGALQIANGKGFIATSDPPVVHRIVGRGGADAVWTSKPLDAGLRAKFGTLTWRASGPLEFSARTGNTATPDATWTNWSNPVASPTAIGGAGNRYVQVRARWARDPNAILTEVTVPFVTENVRPVVTEVSAASKGGTTKEPTGNIPASGGDVGKHDSVVKVTWKVENPDNDPLRYRVAFRKEGQTQWRDALKSDDVHTKTELEWDTAALPEGKYRVRIEASDEPANPPDQVQKHALESESVLVDNTPPRIENLQMAGRRLRGRVIDGTSPVARVEVAVDGKLEWRPIAAADGIYDTPEENIDADLSSLVPPGSHIVVVRAFDAAGNSVTRDLETH</sequence>
<dbReference type="EMBL" id="CP012333">
    <property type="protein sequence ID" value="AKV04746.1"/>
    <property type="molecule type" value="Genomic_DNA"/>
</dbReference>
<dbReference type="KEGG" id="llu:AKJ09_11409"/>
<dbReference type="RefSeq" id="WP_146655311.1">
    <property type="nucleotide sequence ID" value="NZ_CP012333.1"/>
</dbReference>
<dbReference type="InterPro" id="IPR015943">
    <property type="entry name" value="WD40/YVTN_repeat-like_dom_sf"/>
</dbReference>
<dbReference type="SUPFAM" id="SSF101898">
    <property type="entry name" value="NHL repeat"/>
    <property type="match status" value="1"/>
</dbReference>
<evidence type="ECO:0008006" key="5">
    <source>
        <dbReference type="Google" id="ProtNLM"/>
    </source>
</evidence>
<evidence type="ECO:0000256" key="2">
    <source>
        <dbReference type="SAM" id="SignalP"/>
    </source>
</evidence>
<protein>
    <recommendedName>
        <fullName evidence="5">Fibronectin type-III domain-containing protein</fullName>
    </recommendedName>
</protein>
<feature type="signal peptide" evidence="2">
    <location>
        <begin position="1"/>
        <end position="34"/>
    </location>
</feature>
<feature type="region of interest" description="Disordered" evidence="1">
    <location>
        <begin position="261"/>
        <end position="299"/>
    </location>
</feature>
<feature type="region of interest" description="Disordered" evidence="1">
    <location>
        <begin position="488"/>
        <end position="508"/>
    </location>
</feature>
<reference evidence="3 4" key="1">
    <citation type="submission" date="2015-08" db="EMBL/GenBank/DDBJ databases">
        <authorList>
            <person name="Babu N.S."/>
            <person name="Beckwith C.J."/>
            <person name="Beseler K.G."/>
            <person name="Brison A."/>
            <person name="Carone J.V."/>
            <person name="Caskin T.P."/>
            <person name="Diamond M."/>
            <person name="Durham M.E."/>
            <person name="Foxe J.M."/>
            <person name="Go M."/>
            <person name="Henderson B.A."/>
            <person name="Jones I.B."/>
            <person name="McGettigan J.A."/>
            <person name="Micheletti S.J."/>
            <person name="Nasrallah M.E."/>
            <person name="Ortiz D."/>
            <person name="Piller C.R."/>
            <person name="Privatt S.R."/>
            <person name="Schneider S.L."/>
            <person name="Sharp S."/>
            <person name="Smith T.C."/>
            <person name="Stanton J.D."/>
            <person name="Ullery H.E."/>
            <person name="Wilson R.J."/>
            <person name="Serrano M.G."/>
            <person name="Buck G."/>
            <person name="Lee V."/>
            <person name="Wang Y."/>
            <person name="Carvalho R."/>
            <person name="Voegtly L."/>
            <person name="Shi R."/>
            <person name="Duckworth R."/>
            <person name="Johnson A."/>
            <person name="Loviza R."/>
            <person name="Walstead R."/>
            <person name="Shah Z."/>
            <person name="Kiflezghi M."/>
            <person name="Wade K."/>
            <person name="Ball S.L."/>
            <person name="Bradley K.W."/>
            <person name="Asai D.J."/>
            <person name="Bowman C.A."/>
            <person name="Russell D.A."/>
            <person name="Pope W.H."/>
            <person name="Jacobs-Sera D."/>
            <person name="Hendrix R.W."/>
            <person name="Hatfull G.F."/>
        </authorList>
    </citation>
    <scope>NUCLEOTIDE SEQUENCE [LARGE SCALE GENOMIC DNA]</scope>
    <source>
        <strain evidence="3 4">DSM 27648</strain>
    </source>
</reference>
<proteinExistence type="predicted"/>
<accession>A0A0K1QG59</accession>
<dbReference type="Gene3D" id="2.60.40.650">
    <property type="match status" value="1"/>
</dbReference>
<name>A0A0K1QG59_9BACT</name>
<evidence type="ECO:0000313" key="4">
    <source>
        <dbReference type="Proteomes" id="UP000064967"/>
    </source>
</evidence>
<organism evidence="3 4">
    <name type="scientific">Labilithrix luteola</name>
    <dbReference type="NCBI Taxonomy" id="1391654"/>
    <lineage>
        <taxon>Bacteria</taxon>
        <taxon>Pseudomonadati</taxon>
        <taxon>Myxococcota</taxon>
        <taxon>Polyangia</taxon>
        <taxon>Polyangiales</taxon>
        <taxon>Labilitrichaceae</taxon>
        <taxon>Labilithrix</taxon>
    </lineage>
</organism>